<reference evidence="1 2" key="1">
    <citation type="journal article" date="2021" name="Commun. Biol.">
        <title>Genomic insights into the host specific adaptation of the Pneumocystis genus.</title>
        <authorList>
            <person name="Cisse O.H."/>
            <person name="Ma L."/>
            <person name="Dekker J.P."/>
            <person name="Khil P.P."/>
            <person name="Youn J.-H."/>
            <person name="Brenchley J.M."/>
            <person name="Blair R."/>
            <person name="Pahar B."/>
            <person name="Chabe M."/>
            <person name="Van Rompay K.K.A."/>
            <person name="Keesler R."/>
            <person name="Sukura A."/>
            <person name="Hirsch V."/>
            <person name="Kutty G."/>
            <person name="Liu Y."/>
            <person name="Peng L."/>
            <person name="Chen J."/>
            <person name="Song J."/>
            <person name="Weissenbacher-Lang C."/>
            <person name="Xu J."/>
            <person name="Upham N.S."/>
            <person name="Stajich J.E."/>
            <person name="Cuomo C.A."/>
            <person name="Cushion M.T."/>
            <person name="Kovacs J.A."/>
        </authorList>
    </citation>
    <scope>NUCLEOTIDE SEQUENCE [LARGE SCALE GENOMIC DNA]</scope>
    <source>
        <strain evidence="1 2">RABM</strain>
    </source>
</reference>
<sequence length="368" mass="42172">MAEEASEDEKKAEEDVRNDSSYSLKEVFARLNEAEKFYEKKEYEEAVEAYSWALERLVEVHGEANLVNTDVIYAYGQALFHLAVKKSGVFGGSVSPLKEVINAGSMSSVLKTGSNNCARGTFSFSGDESSEEEEDDFGIAWETLDFARILYQKMLDAIENQQFCVFSEFQEVPDKQEIQKKLSNTYDLLGEISLENENFQQASIDFQYALNLKSQIYPLESSLISEAHYKLALAFEFLKDDDMREKAIEHVGWAIKSLEKRIEIEQQSEKGKEKLTKKVEDMQEMLSELRQKIEELQKPPSKQEITALEFEDMIEKSQKNMKRALSEIISNANDVNALVKKKKKEPFSKIQNPCNESMSIEKNCNKKD</sequence>
<evidence type="ECO:0000313" key="1">
    <source>
        <dbReference type="EMBL" id="KAG4305680.1"/>
    </source>
</evidence>
<gene>
    <name evidence="1" type="ORF">PORY_000590</name>
</gene>
<dbReference type="Proteomes" id="UP000768646">
    <property type="component" value="Unassembled WGS sequence"/>
</dbReference>
<protein>
    <submittedName>
        <fullName evidence="1">Uncharacterized protein</fullName>
    </submittedName>
</protein>
<dbReference type="EMBL" id="JABTEG010000002">
    <property type="protein sequence ID" value="KAG4305680.1"/>
    <property type="molecule type" value="Genomic_DNA"/>
</dbReference>
<evidence type="ECO:0000313" key="2">
    <source>
        <dbReference type="Proteomes" id="UP000768646"/>
    </source>
</evidence>
<proteinExistence type="predicted"/>
<organism evidence="1 2">
    <name type="scientific">Pneumocystis oryctolagi</name>
    <dbReference type="NCBI Taxonomy" id="42067"/>
    <lineage>
        <taxon>Eukaryota</taxon>
        <taxon>Fungi</taxon>
        <taxon>Dikarya</taxon>
        <taxon>Ascomycota</taxon>
        <taxon>Taphrinomycotina</taxon>
        <taxon>Pneumocystomycetes</taxon>
        <taxon>Pneumocystaceae</taxon>
        <taxon>Pneumocystis</taxon>
    </lineage>
</organism>
<comment type="caution">
    <text evidence="1">The sequence shown here is derived from an EMBL/GenBank/DDBJ whole genome shotgun (WGS) entry which is preliminary data.</text>
</comment>
<accession>A0ACB7CF36</accession>
<keyword evidence="2" id="KW-1185">Reference proteome</keyword>
<name>A0ACB7CF36_9ASCO</name>